<dbReference type="InterPro" id="IPR018957">
    <property type="entry name" value="Znf_C3HC4_RING-type"/>
</dbReference>
<dbReference type="GO" id="GO:0005789">
    <property type="term" value="C:endoplasmic reticulum membrane"/>
    <property type="evidence" value="ECO:0007669"/>
    <property type="project" value="UniProtKB-SubCell"/>
</dbReference>
<evidence type="ECO:0000313" key="15">
    <source>
        <dbReference type="RefSeq" id="XP_022139659.1"/>
    </source>
</evidence>
<evidence type="ECO:0000256" key="7">
    <source>
        <dbReference type="ARBA" id="ARBA00022786"/>
    </source>
</evidence>
<keyword evidence="11" id="KW-0812">Transmembrane</keyword>
<dbReference type="GO" id="GO:0008270">
    <property type="term" value="F:zinc ion binding"/>
    <property type="evidence" value="ECO:0007669"/>
    <property type="project" value="UniProtKB-KW"/>
</dbReference>
<evidence type="ECO:0000256" key="9">
    <source>
        <dbReference type="ARBA" id="ARBA00023136"/>
    </source>
</evidence>
<evidence type="ECO:0000259" key="13">
    <source>
        <dbReference type="PROSITE" id="PS50089"/>
    </source>
</evidence>
<dbReference type="Pfam" id="PF00097">
    <property type="entry name" value="zf-C3HC4"/>
    <property type="match status" value="1"/>
</dbReference>
<evidence type="ECO:0000256" key="3">
    <source>
        <dbReference type="ARBA" id="ARBA00004906"/>
    </source>
</evidence>
<organism evidence="14 15">
    <name type="scientific">Momordica charantia</name>
    <name type="common">Bitter gourd</name>
    <name type="synonym">Balsam pear</name>
    <dbReference type="NCBI Taxonomy" id="3673"/>
    <lineage>
        <taxon>Eukaryota</taxon>
        <taxon>Viridiplantae</taxon>
        <taxon>Streptophyta</taxon>
        <taxon>Embryophyta</taxon>
        <taxon>Tracheophyta</taxon>
        <taxon>Spermatophyta</taxon>
        <taxon>Magnoliopsida</taxon>
        <taxon>eudicotyledons</taxon>
        <taxon>Gunneridae</taxon>
        <taxon>Pentapetalae</taxon>
        <taxon>rosids</taxon>
        <taxon>fabids</taxon>
        <taxon>Cucurbitales</taxon>
        <taxon>Cucurbitaceae</taxon>
        <taxon>Momordiceae</taxon>
        <taxon>Momordica</taxon>
    </lineage>
</organism>
<keyword evidence="8 11" id="KW-0862">Zinc</keyword>
<feature type="domain" description="RING-type" evidence="13">
    <location>
        <begin position="43"/>
        <end position="90"/>
    </location>
</feature>
<keyword evidence="4 11" id="KW-0808">Transferase</keyword>
<dbReference type="InterPro" id="IPR013083">
    <property type="entry name" value="Znf_RING/FYVE/PHD"/>
</dbReference>
<dbReference type="InterPro" id="IPR001841">
    <property type="entry name" value="Znf_RING"/>
</dbReference>
<keyword evidence="7 11" id="KW-0833">Ubl conjugation pathway</keyword>
<dbReference type="GO" id="GO:0016567">
    <property type="term" value="P:protein ubiquitination"/>
    <property type="evidence" value="ECO:0007669"/>
    <property type="project" value="UniProtKB-UniPathway"/>
</dbReference>
<dbReference type="RefSeq" id="XP_022139659.1">
    <property type="nucleotide sequence ID" value="XM_022283967.1"/>
</dbReference>
<keyword evidence="9 11" id="KW-0472">Membrane</keyword>
<evidence type="ECO:0000256" key="1">
    <source>
        <dbReference type="ARBA" id="ARBA00000900"/>
    </source>
</evidence>
<dbReference type="AlphaFoldDB" id="A0A6J1CDN1"/>
<proteinExistence type="predicted"/>
<evidence type="ECO:0000256" key="5">
    <source>
        <dbReference type="ARBA" id="ARBA00022723"/>
    </source>
</evidence>
<accession>A0A6J1CDN1</accession>
<dbReference type="PANTHER" id="PTHR12313">
    <property type="entry name" value="E3 UBIQUITIN-PROTEIN LIGASE RNF5-RELATED"/>
    <property type="match status" value="1"/>
</dbReference>
<dbReference type="PROSITE" id="PS50089">
    <property type="entry name" value="ZF_RING_2"/>
    <property type="match status" value="1"/>
</dbReference>
<dbReference type="InterPro" id="IPR045103">
    <property type="entry name" value="RNF5/RNF185-like"/>
</dbReference>
<keyword evidence="6 10" id="KW-0863">Zinc-finger</keyword>
<dbReference type="KEGG" id="mcha:111010508"/>
<dbReference type="SMART" id="SM00184">
    <property type="entry name" value="RING"/>
    <property type="match status" value="1"/>
</dbReference>
<evidence type="ECO:0000256" key="11">
    <source>
        <dbReference type="RuleBase" id="RU369090"/>
    </source>
</evidence>
<feature type="region of interest" description="Disordered" evidence="12">
    <location>
        <begin position="102"/>
        <end position="155"/>
    </location>
</feature>
<sequence>MEQTYTTPEAYFESEQDVSLKQNWKSISSQPTVSDDAHGCFDCNICLDSAAEPVVTLCGHLYCWPCIYKWLNVQISSNEPENVQNCPVCKASITPSSLVPLYGRGKSNTDSESKKSHLGVAVPRRPPPSATNTLHNSNATSALHPSQDLHPNYTRSPSHPIYHQQYFPQAYGDIATYTPSYLGNAVITSLLNPTIGMFGETVFTRIFGSVDSNLLPYPPYNNSIPGNGSSRMRRQEMQLDKSLNRVSIFLFCCFIICLLLF</sequence>
<gene>
    <name evidence="15" type="primary">LOC111010508</name>
</gene>
<dbReference type="Proteomes" id="UP000504603">
    <property type="component" value="Unplaced"/>
</dbReference>
<dbReference type="GeneID" id="111010508"/>
<protein>
    <recommendedName>
        <fullName evidence="11">E3 ubiquitin-protein ligase RMA</fullName>
        <ecNumber evidence="11">2.3.2.27</ecNumber>
    </recommendedName>
    <alternativeName>
        <fullName evidence="11">Protein RING membrane-anchor</fullName>
    </alternativeName>
    <alternativeName>
        <fullName evidence="11">RING-type E3 ubiquitin transferase RMA</fullName>
    </alternativeName>
</protein>
<feature type="transmembrane region" description="Helical" evidence="11">
    <location>
        <begin position="242"/>
        <end position="260"/>
    </location>
</feature>
<dbReference type="PROSITE" id="PS00518">
    <property type="entry name" value="ZF_RING_1"/>
    <property type="match status" value="1"/>
</dbReference>
<comment type="domain">
    <text evidence="11">The RING-type zinc finger domain is responsible for E3 ligase activity.</text>
</comment>
<evidence type="ECO:0000313" key="14">
    <source>
        <dbReference type="Proteomes" id="UP000504603"/>
    </source>
</evidence>
<dbReference type="SUPFAM" id="SSF57850">
    <property type="entry name" value="RING/U-box"/>
    <property type="match status" value="1"/>
</dbReference>
<dbReference type="GO" id="GO:0006511">
    <property type="term" value="P:ubiquitin-dependent protein catabolic process"/>
    <property type="evidence" value="ECO:0007669"/>
    <property type="project" value="UniProtKB-UniRule"/>
</dbReference>
<dbReference type="UniPathway" id="UPA00143"/>
<keyword evidence="11" id="KW-1133">Transmembrane helix</keyword>
<keyword evidence="11" id="KW-0256">Endoplasmic reticulum</keyword>
<reference evidence="15" key="1">
    <citation type="submission" date="2025-08" db="UniProtKB">
        <authorList>
            <consortium name="RefSeq"/>
        </authorList>
    </citation>
    <scope>IDENTIFICATION</scope>
    <source>
        <strain evidence="15">OHB3-1</strain>
    </source>
</reference>
<comment type="pathway">
    <text evidence="3 11">Protein modification; protein ubiquitination.</text>
</comment>
<feature type="compositionally biased region" description="Polar residues" evidence="12">
    <location>
        <begin position="130"/>
        <end position="144"/>
    </location>
</feature>
<evidence type="ECO:0000256" key="12">
    <source>
        <dbReference type="SAM" id="MobiDB-lite"/>
    </source>
</evidence>
<evidence type="ECO:0000256" key="8">
    <source>
        <dbReference type="ARBA" id="ARBA00022833"/>
    </source>
</evidence>
<dbReference type="EC" id="2.3.2.27" evidence="11"/>
<comment type="catalytic activity">
    <reaction evidence="1 11">
        <text>S-ubiquitinyl-[E2 ubiquitin-conjugating enzyme]-L-cysteine + [acceptor protein]-L-lysine = [E2 ubiquitin-conjugating enzyme]-L-cysteine + N(6)-ubiquitinyl-[acceptor protein]-L-lysine.</text>
        <dbReference type="EC" id="2.3.2.27"/>
    </reaction>
</comment>
<evidence type="ECO:0000256" key="6">
    <source>
        <dbReference type="ARBA" id="ARBA00022771"/>
    </source>
</evidence>
<evidence type="ECO:0000256" key="2">
    <source>
        <dbReference type="ARBA" id="ARBA00004308"/>
    </source>
</evidence>
<keyword evidence="14" id="KW-1185">Reference proteome</keyword>
<keyword evidence="5 11" id="KW-0479">Metal-binding</keyword>
<name>A0A6J1CDN1_MOMCH</name>
<comment type="subcellular location">
    <subcellularLocation>
        <location evidence="2">Endomembrane system</location>
    </subcellularLocation>
    <subcellularLocation>
        <location evidence="11">Endoplasmic reticulum membrane</location>
        <topology evidence="11">Single-pass type IV membrane protein</topology>
    </subcellularLocation>
</comment>
<dbReference type="GO" id="GO:0061630">
    <property type="term" value="F:ubiquitin protein ligase activity"/>
    <property type="evidence" value="ECO:0007669"/>
    <property type="project" value="UniProtKB-UniRule"/>
</dbReference>
<dbReference type="OrthoDB" id="6270329at2759"/>
<dbReference type="InterPro" id="IPR017907">
    <property type="entry name" value="Znf_RING_CS"/>
</dbReference>
<evidence type="ECO:0000256" key="10">
    <source>
        <dbReference type="PROSITE-ProRule" id="PRU00175"/>
    </source>
</evidence>
<comment type="function">
    <text evidence="11">E3 ubiquitin-protein ligase.</text>
</comment>
<dbReference type="Gene3D" id="3.30.40.10">
    <property type="entry name" value="Zinc/RING finger domain, C3HC4 (zinc finger)"/>
    <property type="match status" value="1"/>
</dbReference>
<evidence type="ECO:0000256" key="4">
    <source>
        <dbReference type="ARBA" id="ARBA00022679"/>
    </source>
</evidence>